<keyword evidence="1" id="KW-0533">Nickel</keyword>
<dbReference type="Proteomes" id="UP000693970">
    <property type="component" value="Unassembled WGS sequence"/>
</dbReference>
<accession>A0A9K3KST4</accession>
<gene>
    <name evidence="2" type="ORF">IV203_011880</name>
</gene>
<evidence type="ECO:0000256" key="1">
    <source>
        <dbReference type="ARBA" id="ARBA00022596"/>
    </source>
</evidence>
<reference evidence="2" key="2">
    <citation type="submission" date="2021-04" db="EMBL/GenBank/DDBJ databases">
        <authorList>
            <person name="Podell S."/>
        </authorList>
    </citation>
    <scope>NUCLEOTIDE SEQUENCE</scope>
    <source>
        <strain evidence="2">Hildebrandi</strain>
    </source>
</reference>
<comment type="caution">
    <text evidence="2">The sequence shown here is derived from an EMBL/GenBank/DDBJ whole genome shotgun (WGS) entry which is preliminary data.</text>
</comment>
<protein>
    <submittedName>
        <fullName evidence="2">DUF111 domain containing protein</fullName>
    </submittedName>
</protein>
<reference evidence="2" key="1">
    <citation type="journal article" date="2021" name="Sci. Rep.">
        <title>Diploid genomic architecture of Nitzschia inconspicua, an elite biomass production diatom.</title>
        <authorList>
            <person name="Oliver A."/>
            <person name="Podell S."/>
            <person name="Pinowska A."/>
            <person name="Traller J.C."/>
            <person name="Smith S.R."/>
            <person name="McClure R."/>
            <person name="Beliaev A."/>
            <person name="Bohutskyi P."/>
            <person name="Hill E.A."/>
            <person name="Rabines A."/>
            <person name="Zheng H."/>
            <person name="Allen L.Z."/>
            <person name="Kuo A."/>
            <person name="Grigoriev I.V."/>
            <person name="Allen A.E."/>
            <person name="Hazlebeck D."/>
            <person name="Allen E.E."/>
        </authorList>
    </citation>
    <scope>NUCLEOTIDE SEQUENCE</scope>
    <source>
        <strain evidence="2">Hildebrandi</strain>
    </source>
</reference>
<dbReference type="EMBL" id="JAGRRH010000019">
    <property type="protein sequence ID" value="KAG7349283.1"/>
    <property type="molecule type" value="Genomic_DNA"/>
</dbReference>
<evidence type="ECO:0000313" key="3">
    <source>
        <dbReference type="Proteomes" id="UP000693970"/>
    </source>
</evidence>
<dbReference type="PANTHER" id="PTHR36566:SF1">
    <property type="entry name" value="PYRIDINIUM-3,5-BISTHIOCARBOXYLIC ACID MONONUCLEOTIDE NICKEL INSERTION PROTEIN"/>
    <property type="match status" value="1"/>
</dbReference>
<dbReference type="OrthoDB" id="44529at2759"/>
<name>A0A9K3KST4_9STRA</name>
<proteinExistence type="predicted"/>
<sequence length="169" mass="19138">MTSPDQGQIALWDTDQVAKLEANMDDITGEHLSCVMEILMNNGALDVWATPIIMKKGRPAHTLHCLCHDNEASMDKFIKLIFHHSTTLGIRIYPSIHRAKLERFMLRVDTAHSEHPVKVKISKFKTSDEIVSAKAEFDDCKRIMLETGVPVNVVAEEAVHAAKQQWHDR</sequence>
<dbReference type="InterPro" id="IPR002822">
    <property type="entry name" value="Ni_insertion"/>
</dbReference>
<dbReference type="AlphaFoldDB" id="A0A9K3KST4"/>
<keyword evidence="3" id="KW-1185">Reference proteome</keyword>
<evidence type="ECO:0000313" key="2">
    <source>
        <dbReference type="EMBL" id="KAG7349283.1"/>
    </source>
</evidence>
<dbReference type="Pfam" id="PF01969">
    <property type="entry name" value="Ni_insertion"/>
    <property type="match status" value="1"/>
</dbReference>
<dbReference type="PANTHER" id="PTHR36566">
    <property type="entry name" value="NICKEL INSERTION PROTEIN-RELATED"/>
    <property type="match status" value="1"/>
</dbReference>
<organism evidence="2 3">
    <name type="scientific">Nitzschia inconspicua</name>
    <dbReference type="NCBI Taxonomy" id="303405"/>
    <lineage>
        <taxon>Eukaryota</taxon>
        <taxon>Sar</taxon>
        <taxon>Stramenopiles</taxon>
        <taxon>Ochrophyta</taxon>
        <taxon>Bacillariophyta</taxon>
        <taxon>Bacillariophyceae</taxon>
        <taxon>Bacillariophycidae</taxon>
        <taxon>Bacillariales</taxon>
        <taxon>Bacillariaceae</taxon>
        <taxon>Nitzschia</taxon>
    </lineage>
</organism>